<dbReference type="AlphaFoldDB" id="A0A8T0F042"/>
<dbReference type="InterPro" id="IPR036638">
    <property type="entry name" value="HLH_DNA-bd_sf"/>
</dbReference>
<dbReference type="CDD" id="cd11397">
    <property type="entry name" value="bHLHzip_MITF_like"/>
    <property type="match status" value="1"/>
</dbReference>
<comment type="similarity">
    <text evidence="2">Belongs to the MiT/TFE family.</text>
</comment>
<evidence type="ECO:0000313" key="10">
    <source>
        <dbReference type="Proteomes" id="UP000807504"/>
    </source>
</evidence>
<accession>A0A8T0F042</accession>
<evidence type="ECO:0000256" key="5">
    <source>
        <dbReference type="ARBA" id="ARBA00023163"/>
    </source>
</evidence>
<dbReference type="GO" id="GO:0046983">
    <property type="term" value="F:protein dimerization activity"/>
    <property type="evidence" value="ECO:0007669"/>
    <property type="project" value="InterPro"/>
</dbReference>
<reference evidence="9" key="2">
    <citation type="submission" date="2020-06" db="EMBL/GenBank/DDBJ databases">
        <authorList>
            <person name="Sheffer M."/>
        </authorList>
    </citation>
    <scope>NUCLEOTIDE SEQUENCE</scope>
</reference>
<dbReference type="EMBL" id="JABXBU010000030">
    <property type="protein sequence ID" value="KAF8784447.1"/>
    <property type="molecule type" value="Genomic_DNA"/>
</dbReference>
<protein>
    <submittedName>
        <fullName evidence="9">Transcription factor E3 like protein</fullName>
    </submittedName>
</protein>
<feature type="region of interest" description="Disordered" evidence="7">
    <location>
        <begin position="1"/>
        <end position="26"/>
    </location>
</feature>
<keyword evidence="10" id="KW-1185">Reference proteome</keyword>
<keyword evidence="4" id="KW-0238">DNA-binding</keyword>
<evidence type="ECO:0000259" key="8">
    <source>
        <dbReference type="PROSITE" id="PS50888"/>
    </source>
</evidence>
<reference evidence="9" key="1">
    <citation type="journal article" date="2020" name="bioRxiv">
        <title>Chromosome-level reference genome of the European wasp spider Argiope bruennichi: a resource for studies on range expansion and evolutionary adaptation.</title>
        <authorList>
            <person name="Sheffer M.M."/>
            <person name="Hoppe A."/>
            <person name="Krehenwinkel H."/>
            <person name="Uhl G."/>
            <person name="Kuss A.W."/>
            <person name="Jensen L."/>
            <person name="Jensen C."/>
            <person name="Gillespie R.G."/>
            <person name="Hoff K.J."/>
            <person name="Prost S."/>
        </authorList>
    </citation>
    <scope>NUCLEOTIDE SEQUENCE</scope>
</reference>
<feature type="compositionally biased region" description="Polar residues" evidence="7">
    <location>
        <begin position="91"/>
        <end position="101"/>
    </location>
</feature>
<dbReference type="GO" id="GO:0005634">
    <property type="term" value="C:nucleus"/>
    <property type="evidence" value="ECO:0007669"/>
    <property type="project" value="UniProtKB-SubCell"/>
</dbReference>
<dbReference type="Gene3D" id="4.10.280.10">
    <property type="entry name" value="Helix-loop-helix DNA-binding domain"/>
    <property type="match status" value="1"/>
</dbReference>
<dbReference type="InterPro" id="IPR011598">
    <property type="entry name" value="bHLH_dom"/>
</dbReference>
<dbReference type="SMART" id="SM00353">
    <property type="entry name" value="HLH"/>
    <property type="match status" value="1"/>
</dbReference>
<dbReference type="Proteomes" id="UP000807504">
    <property type="component" value="Unassembled WGS sequence"/>
</dbReference>
<sequence>MMRIIDPVSNLETSTESSEDNLSNPNRTSYLAVFKDKIEIKRRLLKAQEDLVKNSGDEVSKFMLSAMESDASYSTLSNESNSADEEMDPVKNQSDPFPTTAINEKNGIKKVYLQKHCISLHALAKDRQKKDNHNMIERRRRFNINDRIKELGTLLPRQNDPYYELVRDLRHNKGTILRASVAYLRCLKKDAARIPDMEKKQLILEIQNRNLQRKVHELENKLQKCGVPVISNTSTCSSPLDELTLSFKSEPCTVFLNEKNGSTPPTSPSSSGTSPHRNYDDLIDENGLVGSNDALLCTSQDPLLSSSQEFYMTF</sequence>
<keyword evidence="5" id="KW-0804">Transcription</keyword>
<feature type="region of interest" description="Disordered" evidence="7">
    <location>
        <begin position="257"/>
        <end position="284"/>
    </location>
</feature>
<keyword evidence="6" id="KW-0539">Nucleus</keyword>
<keyword evidence="3" id="KW-0805">Transcription regulation</keyword>
<dbReference type="SUPFAM" id="SSF47459">
    <property type="entry name" value="HLH, helix-loop-helix DNA-binding domain"/>
    <property type="match status" value="1"/>
</dbReference>
<dbReference type="Pfam" id="PF00010">
    <property type="entry name" value="HLH"/>
    <property type="match status" value="1"/>
</dbReference>
<feature type="domain" description="BHLH" evidence="8">
    <location>
        <begin position="128"/>
        <end position="187"/>
    </location>
</feature>
<dbReference type="PANTHER" id="PTHR45776:SF2">
    <property type="entry name" value="MIP04163P"/>
    <property type="match status" value="1"/>
</dbReference>
<feature type="compositionally biased region" description="Polar residues" evidence="7">
    <location>
        <begin position="10"/>
        <end position="26"/>
    </location>
</feature>
<evidence type="ECO:0000256" key="6">
    <source>
        <dbReference type="ARBA" id="ARBA00023242"/>
    </source>
</evidence>
<feature type="region of interest" description="Disordered" evidence="7">
    <location>
        <begin position="73"/>
        <end position="101"/>
    </location>
</feature>
<proteinExistence type="inferred from homology"/>
<evidence type="ECO:0000256" key="1">
    <source>
        <dbReference type="ARBA" id="ARBA00004123"/>
    </source>
</evidence>
<evidence type="ECO:0000313" key="9">
    <source>
        <dbReference type="EMBL" id="KAF8784447.1"/>
    </source>
</evidence>
<dbReference type="GO" id="GO:0000981">
    <property type="term" value="F:DNA-binding transcription factor activity, RNA polymerase II-specific"/>
    <property type="evidence" value="ECO:0007669"/>
    <property type="project" value="TreeGrafter"/>
</dbReference>
<dbReference type="PROSITE" id="PS50888">
    <property type="entry name" value="BHLH"/>
    <property type="match status" value="1"/>
</dbReference>
<comment type="subcellular location">
    <subcellularLocation>
        <location evidence="1">Nucleus</location>
    </subcellularLocation>
</comment>
<dbReference type="GO" id="GO:0000978">
    <property type="term" value="F:RNA polymerase II cis-regulatory region sequence-specific DNA binding"/>
    <property type="evidence" value="ECO:0007669"/>
    <property type="project" value="TreeGrafter"/>
</dbReference>
<comment type="caution">
    <text evidence="9">The sequence shown here is derived from an EMBL/GenBank/DDBJ whole genome shotgun (WGS) entry which is preliminary data.</text>
</comment>
<feature type="compositionally biased region" description="Low complexity" evidence="7">
    <location>
        <begin position="261"/>
        <end position="275"/>
    </location>
</feature>
<evidence type="ECO:0000256" key="7">
    <source>
        <dbReference type="SAM" id="MobiDB-lite"/>
    </source>
</evidence>
<evidence type="ECO:0000256" key="4">
    <source>
        <dbReference type="ARBA" id="ARBA00023125"/>
    </source>
</evidence>
<organism evidence="9 10">
    <name type="scientific">Argiope bruennichi</name>
    <name type="common">Wasp spider</name>
    <name type="synonym">Aranea bruennichi</name>
    <dbReference type="NCBI Taxonomy" id="94029"/>
    <lineage>
        <taxon>Eukaryota</taxon>
        <taxon>Metazoa</taxon>
        <taxon>Ecdysozoa</taxon>
        <taxon>Arthropoda</taxon>
        <taxon>Chelicerata</taxon>
        <taxon>Arachnida</taxon>
        <taxon>Araneae</taxon>
        <taxon>Araneomorphae</taxon>
        <taxon>Entelegynae</taxon>
        <taxon>Araneoidea</taxon>
        <taxon>Araneidae</taxon>
        <taxon>Argiope</taxon>
    </lineage>
</organism>
<gene>
    <name evidence="9" type="ORF">HNY73_010123</name>
</gene>
<name>A0A8T0F042_ARGBR</name>
<evidence type="ECO:0000256" key="2">
    <source>
        <dbReference type="ARBA" id="ARBA00008289"/>
    </source>
</evidence>
<evidence type="ECO:0000256" key="3">
    <source>
        <dbReference type="ARBA" id="ARBA00023015"/>
    </source>
</evidence>
<dbReference type="PANTHER" id="PTHR45776">
    <property type="entry name" value="MIP04163P"/>
    <property type="match status" value="1"/>
</dbReference>